<keyword evidence="1" id="KW-0677">Repeat</keyword>
<feature type="repeat" description="ANK" evidence="3">
    <location>
        <begin position="649"/>
        <end position="681"/>
    </location>
</feature>
<sequence>MKGSKEWPRLELQLHRRELRLRHREQHLRRRELRLRHQEKHQQQTRRTPEVVRSSREPGDSDVLDASSDLAKRLFSKGYEAQPPLNGGEASSASLGGDALVWAAGRGLEEEVRLLVQAGANVDYMDTSVAGYRRTALHGAAHGGFCRVVSLLAEAGADLEEEMEEGHTALLYAVDGGQTEAMRLLVDRGASLECRDWSGGGLLHVAARSGNPELVSLICSIGRGVVDVDGRDHGQSTPAHSACAWGDLEALRALVDAGANIHLQDEHYATPLHDAAGRGHATIVVYLLECGADPVAFNRKGYSPLHLAIDARSEAVVRILLRHHVDANLKTGGEGNLKGRTPLSLAAATGSTEVFRALMEHGADPQLLGDQGESPLHLAAASGFTEILQFLLETKATDIELRDTSRDATPLLLAARWRRRDAVRLLAGHGASLDVRDNTGWTPLHWAVHHGDKLLVRYLVGDLAGVDLLEARDDGYGLTVLMMAAVNGDTDMVALLLNSGASTAAKDDEGRTALHHAARNGREAVVEALVDHGADITAETNDGRRPEQLALDAGYEETADLFTGQIPVSKKGLEQSRLQLVATLVAAAASDNVPQPARLLSREGGGGPLISVLDPDGRRALSAAAENGHGDAVEYLIQQGSHIDARDAHGETALWWASRNGHVQVVETLLRREASIEIGDLDDLTPLCAAAHKGHEAVADALLRRSGDSNAVTMYGRTPLMFATLAGNLEMVELLVNNGAQAGYSHPRYGVTASSLLASAAVEGNEKIRFFLEMHETIDFFLQLYDAICQSGDVLQPKKEVATGSLAEVFRLSQPLGGGHVEAVQILIGSGAEINRTNEDDTAALRWAALLGNLEMIRLLHDHGADLNLPDLDGQTVISHAAEAGSADAVQLLVDLGARIEITDTALRTPLWYAVANGRKEVAEVLVANGANLECADDHGRTPLFAAAGDGLWDICDMLLRKGAQITRTDAYARRSPLSLAAQFGHESIVELLIEHGAHLDHAARQGLTPLMLAVRGGAMPWWSGSCSRWGPIPASSTTVVVRPFLTPRSSARRRH</sequence>
<dbReference type="Pfam" id="PF12796">
    <property type="entry name" value="Ank_2"/>
    <property type="match status" value="9"/>
</dbReference>
<evidence type="ECO:0000313" key="5">
    <source>
        <dbReference type="EMBL" id="KAK8060972.1"/>
    </source>
</evidence>
<accession>A0ABR1UPY1</accession>
<feature type="repeat" description="ANK" evidence="3">
    <location>
        <begin position="973"/>
        <end position="1005"/>
    </location>
</feature>
<evidence type="ECO:0000256" key="1">
    <source>
        <dbReference type="ARBA" id="ARBA00022737"/>
    </source>
</evidence>
<dbReference type="PROSITE" id="PS50297">
    <property type="entry name" value="ANK_REP_REGION"/>
    <property type="match status" value="19"/>
</dbReference>
<dbReference type="Gene3D" id="1.25.40.20">
    <property type="entry name" value="Ankyrin repeat-containing domain"/>
    <property type="match status" value="8"/>
</dbReference>
<evidence type="ECO:0000256" key="2">
    <source>
        <dbReference type="ARBA" id="ARBA00023043"/>
    </source>
</evidence>
<dbReference type="InterPro" id="IPR036770">
    <property type="entry name" value="Ankyrin_rpt-contain_sf"/>
</dbReference>
<name>A0ABR1UPY1_9PEZI</name>
<feature type="region of interest" description="Disordered" evidence="4">
    <location>
        <begin position="32"/>
        <end position="65"/>
    </location>
</feature>
<evidence type="ECO:0000256" key="3">
    <source>
        <dbReference type="PROSITE-ProRule" id="PRU00023"/>
    </source>
</evidence>
<feature type="repeat" description="ANK" evidence="3">
    <location>
        <begin position="840"/>
        <end position="872"/>
    </location>
</feature>
<dbReference type="EMBL" id="JAQQWM010000006">
    <property type="protein sequence ID" value="KAK8060972.1"/>
    <property type="molecule type" value="Genomic_DNA"/>
</dbReference>
<reference evidence="5 6" key="1">
    <citation type="submission" date="2023-01" db="EMBL/GenBank/DDBJ databases">
        <title>Analysis of 21 Apiospora genomes using comparative genomics revels a genus with tremendous synthesis potential of carbohydrate active enzymes and secondary metabolites.</title>
        <authorList>
            <person name="Sorensen T."/>
        </authorList>
    </citation>
    <scope>NUCLEOTIDE SEQUENCE [LARGE SCALE GENOMIC DNA]</scope>
    <source>
        <strain evidence="5 6">CBS 83171</strain>
    </source>
</reference>
<keyword evidence="6" id="KW-1185">Reference proteome</keyword>
<feature type="repeat" description="ANK" evidence="3">
    <location>
        <begin position="509"/>
        <end position="541"/>
    </location>
</feature>
<feature type="compositionally biased region" description="Basic and acidic residues" evidence="4">
    <location>
        <begin position="47"/>
        <end position="59"/>
    </location>
</feature>
<feature type="repeat" description="ANK" evidence="3">
    <location>
        <begin position="906"/>
        <end position="938"/>
    </location>
</feature>
<feature type="repeat" description="ANK" evidence="3">
    <location>
        <begin position="476"/>
        <end position="508"/>
    </location>
</feature>
<feature type="repeat" description="ANK" evidence="3">
    <location>
        <begin position="873"/>
        <end position="905"/>
    </location>
</feature>
<feature type="repeat" description="ANK" evidence="3">
    <location>
        <begin position="939"/>
        <end position="971"/>
    </location>
</feature>
<feature type="repeat" description="ANK" evidence="3">
    <location>
        <begin position="132"/>
        <end position="164"/>
    </location>
</feature>
<dbReference type="SUPFAM" id="SSF48403">
    <property type="entry name" value="Ankyrin repeat"/>
    <property type="match status" value="3"/>
</dbReference>
<feature type="repeat" description="ANK" evidence="3">
    <location>
        <begin position="406"/>
        <end position="438"/>
    </location>
</feature>
<dbReference type="PRINTS" id="PR01415">
    <property type="entry name" value="ANKYRIN"/>
</dbReference>
<dbReference type="PANTHER" id="PTHR24198:SF165">
    <property type="entry name" value="ANKYRIN REPEAT-CONTAINING PROTEIN-RELATED"/>
    <property type="match status" value="1"/>
</dbReference>
<gene>
    <name evidence="5" type="ORF">PG996_010902</name>
</gene>
<dbReference type="InterPro" id="IPR002110">
    <property type="entry name" value="Ankyrin_rpt"/>
</dbReference>
<feature type="repeat" description="ANK" evidence="3">
    <location>
        <begin position="95"/>
        <end position="127"/>
    </location>
</feature>
<dbReference type="PANTHER" id="PTHR24198">
    <property type="entry name" value="ANKYRIN REPEAT AND PROTEIN KINASE DOMAIN-CONTAINING PROTEIN"/>
    <property type="match status" value="1"/>
</dbReference>
<feature type="repeat" description="ANK" evidence="3">
    <location>
        <begin position="715"/>
        <end position="747"/>
    </location>
</feature>
<organism evidence="5 6">
    <name type="scientific">Apiospora saccharicola</name>
    <dbReference type="NCBI Taxonomy" id="335842"/>
    <lineage>
        <taxon>Eukaryota</taxon>
        <taxon>Fungi</taxon>
        <taxon>Dikarya</taxon>
        <taxon>Ascomycota</taxon>
        <taxon>Pezizomycotina</taxon>
        <taxon>Sordariomycetes</taxon>
        <taxon>Xylariomycetidae</taxon>
        <taxon>Amphisphaeriales</taxon>
        <taxon>Apiosporaceae</taxon>
        <taxon>Apiospora</taxon>
    </lineage>
</organism>
<dbReference type="Proteomes" id="UP001446871">
    <property type="component" value="Unassembled WGS sequence"/>
</dbReference>
<feature type="repeat" description="ANK" evidence="3">
    <location>
        <begin position="165"/>
        <end position="197"/>
    </location>
</feature>
<evidence type="ECO:0000313" key="6">
    <source>
        <dbReference type="Proteomes" id="UP001446871"/>
    </source>
</evidence>
<feature type="repeat" description="ANK" evidence="3">
    <location>
        <begin position="439"/>
        <end position="471"/>
    </location>
</feature>
<dbReference type="SMART" id="SM00248">
    <property type="entry name" value="ANK"/>
    <property type="match status" value="23"/>
</dbReference>
<feature type="repeat" description="ANK" evidence="3">
    <location>
        <begin position="234"/>
        <end position="266"/>
    </location>
</feature>
<evidence type="ECO:0000256" key="4">
    <source>
        <dbReference type="SAM" id="MobiDB-lite"/>
    </source>
</evidence>
<feature type="repeat" description="ANK" evidence="3">
    <location>
        <begin position="300"/>
        <end position="332"/>
    </location>
</feature>
<feature type="repeat" description="ANK" evidence="3">
    <location>
        <begin position="371"/>
        <end position="396"/>
    </location>
</feature>
<feature type="repeat" description="ANK" evidence="3">
    <location>
        <begin position="267"/>
        <end position="299"/>
    </location>
</feature>
<keyword evidence="2 3" id="KW-0040">ANK repeat</keyword>
<feature type="repeat" description="ANK" evidence="3">
    <location>
        <begin position="338"/>
        <end position="370"/>
    </location>
</feature>
<dbReference type="PROSITE" id="PS50088">
    <property type="entry name" value="ANK_REPEAT"/>
    <property type="match status" value="20"/>
</dbReference>
<proteinExistence type="predicted"/>
<evidence type="ECO:0008006" key="7">
    <source>
        <dbReference type="Google" id="ProtNLM"/>
    </source>
</evidence>
<comment type="caution">
    <text evidence="5">The sequence shown here is derived from an EMBL/GenBank/DDBJ whole genome shotgun (WGS) entry which is preliminary data.</text>
</comment>
<dbReference type="Pfam" id="PF13637">
    <property type="entry name" value="Ank_4"/>
    <property type="match status" value="1"/>
</dbReference>
<feature type="repeat" description="ANK" evidence="3">
    <location>
        <begin position="616"/>
        <end position="648"/>
    </location>
</feature>
<protein>
    <recommendedName>
        <fullName evidence="7">Ankyrin repeat domain-containing protein</fullName>
    </recommendedName>
</protein>